<gene>
    <name evidence="1" type="ordered locus">SSO5209</name>
</gene>
<dbReference type="PaxDb" id="273057-SSO5209"/>
<dbReference type="KEGG" id="sso:SSO5209"/>
<reference evidence="2" key="1">
    <citation type="journal article" date="2001" name="Proc. Natl. Acad. Sci. U.S.A.">
        <title>The complete genome of the crenarchaeon Sulfolobus solfataricus P2.</title>
        <authorList>
            <person name="She Q."/>
            <person name="Singh R.K."/>
            <person name="Confalonieri F."/>
            <person name="Zivanovic Y."/>
            <person name="Allard G."/>
            <person name="Awayez M.J."/>
            <person name="Chan-Weiher C.C.-Y."/>
            <person name="Clausen I.G."/>
            <person name="Curtis B.A."/>
            <person name="De Moors A."/>
            <person name="Erauso G."/>
            <person name="Fletcher C."/>
            <person name="Gordon P.M.K."/>
            <person name="Heikamp-de Jong I."/>
            <person name="Jeffries A.C."/>
            <person name="Kozera C.J."/>
            <person name="Medina N."/>
            <person name="Peng X."/>
            <person name="Thi-Ngoc H.P."/>
            <person name="Redder P."/>
            <person name="Schenk M.E."/>
            <person name="Theriault C."/>
            <person name="Tolstrup N."/>
            <person name="Charlebois R.L."/>
            <person name="Doolittle W.F."/>
            <person name="Duguet M."/>
            <person name="Gaasterland T."/>
            <person name="Garrett R.A."/>
            <person name="Ragan M.A."/>
            <person name="Sensen C.W."/>
            <person name="Van der Oost J."/>
        </authorList>
    </citation>
    <scope>NUCLEOTIDE SEQUENCE [LARGE SCALE GENOMIC DNA]</scope>
    <source>
        <strain evidence="2">ATCC 35092 / DSM 1617 / JCM 11322 / P2</strain>
    </source>
</reference>
<evidence type="ECO:0000313" key="2">
    <source>
        <dbReference type="Proteomes" id="UP000001974"/>
    </source>
</evidence>
<evidence type="ECO:0000313" key="1">
    <source>
        <dbReference type="EMBL" id="AAK40471.1"/>
    </source>
</evidence>
<dbReference type="Proteomes" id="UP000001974">
    <property type="component" value="Chromosome"/>
</dbReference>
<dbReference type="EnsemblBacteria" id="AAK40471">
    <property type="protein sequence ID" value="AAK40471"/>
    <property type="gene ID" value="SSO5209"/>
</dbReference>
<protein>
    <recommendedName>
        <fullName evidence="3">ArnR1-like winged helix-turn-helix domain-containing protein</fullName>
    </recommendedName>
</protein>
<dbReference type="PATRIC" id="fig|273057.12.peg.111"/>
<dbReference type="InterPro" id="IPR036390">
    <property type="entry name" value="WH_DNA-bd_sf"/>
</dbReference>
<sequence length="88" mass="9921">MMYEIEMVLNAIKEGAVNPGDAVIKTGLPRYEVLALFHILEELGLIEPIYSKGSHKAFRLTKKGEEILEGLKKGYELYIFVKPNPVQS</sequence>
<name>Q980Z7_SACS2</name>
<dbReference type="InParanoid" id="Q980Z7"/>
<dbReference type="STRING" id="273057.SSO5209"/>
<dbReference type="InterPro" id="IPR036388">
    <property type="entry name" value="WH-like_DNA-bd_sf"/>
</dbReference>
<keyword evidence="2" id="KW-1185">Reference proteome</keyword>
<dbReference type="EMBL" id="AE006641">
    <property type="protein sequence ID" value="AAK40471.1"/>
    <property type="molecule type" value="Genomic_DNA"/>
</dbReference>
<dbReference type="PIR" id="H90151">
    <property type="entry name" value="H90151"/>
</dbReference>
<dbReference type="SUPFAM" id="SSF46785">
    <property type="entry name" value="Winged helix' DNA-binding domain"/>
    <property type="match status" value="1"/>
</dbReference>
<dbReference type="eggNOG" id="arCOG07493">
    <property type="taxonomic scope" value="Archaea"/>
</dbReference>
<organism evidence="1 2">
    <name type="scientific">Saccharolobus solfataricus (strain ATCC 35092 / DSM 1617 / JCM 11322 / P2)</name>
    <name type="common">Sulfolobus solfataricus</name>
    <dbReference type="NCBI Taxonomy" id="273057"/>
    <lineage>
        <taxon>Archaea</taxon>
        <taxon>Thermoproteota</taxon>
        <taxon>Thermoprotei</taxon>
        <taxon>Sulfolobales</taxon>
        <taxon>Sulfolobaceae</taxon>
        <taxon>Saccharolobus</taxon>
    </lineage>
</organism>
<proteinExistence type="predicted"/>
<evidence type="ECO:0008006" key="3">
    <source>
        <dbReference type="Google" id="ProtNLM"/>
    </source>
</evidence>
<dbReference type="AlphaFoldDB" id="Q980Z7"/>
<dbReference type="HOGENOM" id="CLU_176733_0_0_2"/>
<accession>Q980Z7</accession>
<dbReference type="Gene3D" id="1.10.10.10">
    <property type="entry name" value="Winged helix-like DNA-binding domain superfamily/Winged helix DNA-binding domain"/>
    <property type="match status" value="1"/>
</dbReference>